<dbReference type="InterPro" id="IPR018163">
    <property type="entry name" value="Thr/Ala-tRNA-synth_IIc_edit"/>
</dbReference>
<dbReference type="Pfam" id="PF02272">
    <property type="entry name" value="DHHA1"/>
    <property type="match status" value="1"/>
</dbReference>
<dbReference type="GO" id="GO:0004813">
    <property type="term" value="F:alanine-tRNA ligase activity"/>
    <property type="evidence" value="ECO:0007669"/>
    <property type="project" value="UniProtKB-EC"/>
</dbReference>
<dbReference type="NCBIfam" id="TIGR00344">
    <property type="entry name" value="alaS"/>
    <property type="match status" value="1"/>
</dbReference>
<protein>
    <recommendedName>
        <fullName evidence="11">Alanine--tRNA ligase</fullName>
        <ecNumber evidence="11">6.1.1.7</ecNumber>
    </recommendedName>
    <alternativeName>
        <fullName evidence="11">Alanyl-tRNA synthetase</fullName>
        <shortName evidence="11">AlaRS</shortName>
    </alternativeName>
</protein>
<dbReference type="SUPFAM" id="SSF101353">
    <property type="entry name" value="Putative anticodon-binding domain of alanyl-tRNA synthetase (AlaRS)"/>
    <property type="match status" value="1"/>
</dbReference>
<keyword evidence="11" id="KW-0963">Cytoplasm</keyword>
<evidence type="ECO:0000256" key="1">
    <source>
        <dbReference type="ARBA" id="ARBA00008226"/>
    </source>
</evidence>
<dbReference type="InterPro" id="IPR045864">
    <property type="entry name" value="aa-tRNA-synth_II/BPL/LPL"/>
</dbReference>
<comment type="catalytic activity">
    <reaction evidence="10 11">
        <text>tRNA(Ala) + L-alanine + ATP = L-alanyl-tRNA(Ala) + AMP + diphosphate</text>
        <dbReference type="Rhea" id="RHEA:12540"/>
        <dbReference type="Rhea" id="RHEA-COMP:9657"/>
        <dbReference type="Rhea" id="RHEA-COMP:9923"/>
        <dbReference type="ChEBI" id="CHEBI:30616"/>
        <dbReference type="ChEBI" id="CHEBI:33019"/>
        <dbReference type="ChEBI" id="CHEBI:57972"/>
        <dbReference type="ChEBI" id="CHEBI:78442"/>
        <dbReference type="ChEBI" id="CHEBI:78497"/>
        <dbReference type="ChEBI" id="CHEBI:456215"/>
        <dbReference type="EC" id="6.1.1.7"/>
    </reaction>
</comment>
<dbReference type="PRINTS" id="PR00980">
    <property type="entry name" value="TRNASYNTHALA"/>
</dbReference>
<keyword evidence="11" id="KW-0862">Zinc</keyword>
<keyword evidence="11" id="KW-0479">Metal-binding</keyword>
<evidence type="ECO:0000256" key="5">
    <source>
        <dbReference type="ARBA" id="ARBA00022840"/>
    </source>
</evidence>
<comment type="domain">
    <text evidence="11">Consists of three domains; the N-terminal catalytic domain, the editing domain and the C-terminal C-Ala domain. The editing domain removes incorrectly charged amino acids, while the C-Ala domain, along with tRNA(Ala), serves as a bridge to cooperatively bring together the editing and aminoacylation centers thus stimulating deacylation of misacylated tRNAs.</text>
</comment>
<comment type="similarity">
    <text evidence="1 11">Belongs to the class-II aminoacyl-tRNA synthetase family.</text>
</comment>
<reference evidence="14 15" key="1">
    <citation type="journal article" date="2021" name="Cell Host Microbe">
        <title>in vivo commensal control of Clostridioides difficile virulence.</title>
        <authorList>
            <person name="Girinathan B.P."/>
            <person name="Dibenedetto N."/>
            <person name="Worley J.N."/>
            <person name="Peltier J."/>
            <person name="Arrieta-Ortiz M.L."/>
            <person name="Rupa Christinal Immanuel S."/>
            <person name="Lavin R."/>
            <person name="Delaney M.L."/>
            <person name="Cummins C."/>
            <person name="Hoffmann M."/>
            <person name="Luo Y."/>
            <person name="Gonzalez-Escalona N."/>
            <person name="Allard M."/>
            <person name="Onderdonk A.B."/>
            <person name="Gerber G.K."/>
            <person name="Sonenshein A.L."/>
            <person name="Baliga N."/>
            <person name="Dupuy B."/>
            <person name="Bry L."/>
        </authorList>
    </citation>
    <scope>NUCLEOTIDE SEQUENCE [LARGE SCALE GENOMIC DNA]</scope>
    <source>
        <strain evidence="14 15">DSM 599</strain>
    </source>
</reference>
<evidence type="ECO:0000259" key="13">
    <source>
        <dbReference type="PROSITE" id="PS50860"/>
    </source>
</evidence>
<name>A0ABS7KY60_CLOSR</name>
<accession>A0ABS7KY60</accession>
<dbReference type="PANTHER" id="PTHR11777">
    <property type="entry name" value="ALANYL-TRNA SYNTHETASE"/>
    <property type="match status" value="1"/>
</dbReference>
<evidence type="ECO:0000256" key="6">
    <source>
        <dbReference type="ARBA" id="ARBA00022884"/>
    </source>
</evidence>
<keyword evidence="7 11" id="KW-0648">Protein biosynthesis</keyword>
<evidence type="ECO:0000313" key="14">
    <source>
        <dbReference type="EMBL" id="MBY0755477.1"/>
    </source>
</evidence>
<evidence type="ECO:0000256" key="12">
    <source>
        <dbReference type="SAM" id="Coils"/>
    </source>
</evidence>
<dbReference type="Proteomes" id="UP001299068">
    <property type="component" value="Unassembled WGS sequence"/>
</dbReference>
<evidence type="ECO:0000256" key="8">
    <source>
        <dbReference type="ARBA" id="ARBA00023146"/>
    </source>
</evidence>
<organism evidence="14 15">
    <name type="scientific">Clostridium sardiniense</name>
    <name type="common">Clostridium absonum</name>
    <dbReference type="NCBI Taxonomy" id="29369"/>
    <lineage>
        <taxon>Bacteria</taxon>
        <taxon>Bacillati</taxon>
        <taxon>Bacillota</taxon>
        <taxon>Clostridia</taxon>
        <taxon>Eubacteriales</taxon>
        <taxon>Clostridiaceae</taxon>
        <taxon>Clostridium</taxon>
    </lineage>
</organism>
<evidence type="ECO:0000256" key="10">
    <source>
        <dbReference type="ARBA" id="ARBA00048300"/>
    </source>
</evidence>
<dbReference type="SUPFAM" id="SSF55681">
    <property type="entry name" value="Class II aaRS and biotin synthetases"/>
    <property type="match status" value="1"/>
</dbReference>
<dbReference type="InterPro" id="IPR018164">
    <property type="entry name" value="Ala-tRNA-synth_IIc_N"/>
</dbReference>
<dbReference type="Pfam" id="PF07973">
    <property type="entry name" value="tRNA_SAD"/>
    <property type="match status" value="1"/>
</dbReference>
<dbReference type="InterPro" id="IPR012947">
    <property type="entry name" value="tRNA_SAD"/>
</dbReference>
<dbReference type="EC" id="6.1.1.7" evidence="11"/>
<keyword evidence="12" id="KW-0175">Coiled coil</keyword>
<keyword evidence="15" id="KW-1185">Reference proteome</keyword>
<sequence length="881" mass="99105">MKYMGTNELREAYLRFFEGKDHLRLKSFPLVPKNDKSLLLINAGMAPLKPYFTGLQEPPKKRITTCQKCIRTGDIENVGKTSRHGTFFEMLGNFSFGDYFKEEVIPWAWEFITEVLKMPKDKLYVTIYLDDDEAFEIWKNKTDIDTSRIFRLGKEDNFWEHGAGPCGPCTEIHFERGVDVEPVKTAEEFVKASDEDRIIEFWNLVFTQFDGDGKGNYERLQNPNIDTGMGLERLATLMQGVENIFEIDTVKNILGRVSELANVKYGEDATKDISLRIITDHVKSVTMMISDGVQPSNEGRGYVLRRLLRRAARHGRVLGIKGLFLKDIVESVVENYGVEYDELIAKKDYIEKIVTLEEERFNETIDSGMGILLGYIEELEKENKNVLSGEKAFKLYDTYGFPYELTEEILEEKNITIDREAFDKEMQEQRERARSARGEFTYMGSEETPINLVDSDIECEFVGYDKNEAVGKIVFLATDEAVVEELKEGQKGYIVTDKTPFYAEMGGQVGDKGTIKGHDFEAYVYNTKNNVGGKTIHYVKINNGIVKLNEEAELKIDVKRRNNIRKNHTATHMLHEALKEVLGDHVNQAGSFVDDERLRFDFTHFQGLTEEELQKAENLVNEKIMEVYSVDTDLMTLEEAREKGAMALFDDKYGDKVRVVSVGDYSMELCGGTHVLNSGEIGLFKIVNEAGVAAGVRRIEALTGFAAIKYVEEKQKMLKEACVALKCNEKEIINKISTQTAEIKEKEKEIAELKSKLTSGAEDDILNSARDINGITAIAYALEDVDGNALRDLGDKIRNKAPKSVVVLISKVSDKVNLVAMASKDAVASGIHCGKIIKEVASVVGGGGGGRPDMAQAGGKLPEKINEAIDKSYYVIETLVK</sequence>
<feature type="domain" description="Alanyl-transfer RNA synthetases family profile" evidence="13">
    <location>
        <begin position="4"/>
        <end position="713"/>
    </location>
</feature>
<dbReference type="SMART" id="SM00863">
    <property type="entry name" value="tRNA_SAD"/>
    <property type="match status" value="1"/>
</dbReference>
<evidence type="ECO:0000256" key="2">
    <source>
        <dbReference type="ARBA" id="ARBA00022555"/>
    </source>
</evidence>
<dbReference type="Pfam" id="PF01411">
    <property type="entry name" value="tRNA-synt_2c"/>
    <property type="match status" value="1"/>
</dbReference>
<evidence type="ECO:0000313" key="15">
    <source>
        <dbReference type="Proteomes" id="UP001299068"/>
    </source>
</evidence>
<dbReference type="Gene3D" id="3.10.310.40">
    <property type="match status" value="1"/>
</dbReference>
<keyword evidence="4 11" id="KW-0547">Nucleotide-binding</keyword>
<dbReference type="Gene3D" id="6.10.250.550">
    <property type="match status" value="1"/>
</dbReference>
<keyword evidence="3 11" id="KW-0436">Ligase</keyword>
<evidence type="ECO:0000256" key="4">
    <source>
        <dbReference type="ARBA" id="ARBA00022741"/>
    </source>
</evidence>
<dbReference type="Gene3D" id="3.30.980.10">
    <property type="entry name" value="Threonyl-trna Synthetase, Chain A, domain 2"/>
    <property type="match status" value="1"/>
</dbReference>
<dbReference type="EMBL" id="JAIKTU010000006">
    <property type="protein sequence ID" value="MBY0755477.1"/>
    <property type="molecule type" value="Genomic_DNA"/>
</dbReference>
<feature type="binding site" evidence="11">
    <location>
        <position position="568"/>
    </location>
    <ligand>
        <name>Zn(2+)</name>
        <dbReference type="ChEBI" id="CHEBI:29105"/>
    </ligand>
</feature>
<dbReference type="InterPro" id="IPR003156">
    <property type="entry name" value="DHHA1_dom"/>
</dbReference>
<dbReference type="InterPro" id="IPR018165">
    <property type="entry name" value="Ala-tRNA-synth_IIc_core"/>
</dbReference>
<keyword evidence="8 11" id="KW-0030">Aminoacyl-tRNA synthetase</keyword>
<comment type="caution">
    <text evidence="14">The sequence shown here is derived from an EMBL/GenBank/DDBJ whole genome shotgun (WGS) entry which is preliminary data.</text>
</comment>
<dbReference type="PROSITE" id="PS50860">
    <property type="entry name" value="AA_TRNA_LIGASE_II_ALA"/>
    <property type="match status" value="1"/>
</dbReference>
<dbReference type="RefSeq" id="WP_221860814.1">
    <property type="nucleotide sequence ID" value="NZ_JAIKTU010000006.1"/>
</dbReference>
<feature type="binding site" evidence="11">
    <location>
        <position position="670"/>
    </location>
    <ligand>
        <name>Zn(2+)</name>
        <dbReference type="ChEBI" id="CHEBI:29105"/>
    </ligand>
</feature>
<dbReference type="Gene3D" id="3.30.930.10">
    <property type="entry name" value="Bira Bifunctional Protein, Domain 2"/>
    <property type="match status" value="1"/>
</dbReference>
<comment type="function">
    <text evidence="9 11">Catalyzes the attachment of alanine to tRNA(Ala) in a two-step reaction: alanine is first activated by ATP to form Ala-AMP and then transferred to the acceptor end of tRNA(Ala). Also edits incorrectly charged Ser-tRNA(Ala) and Gly-tRNA(Ala) via its editing domain.</text>
</comment>
<dbReference type="InterPro" id="IPR009000">
    <property type="entry name" value="Transl_B-barrel_sf"/>
</dbReference>
<keyword evidence="2 11" id="KW-0820">tRNA-binding</keyword>
<gene>
    <name evidence="11 14" type="primary">alaS</name>
    <name evidence="14" type="ORF">K5V21_08405</name>
</gene>
<feature type="coiled-coil region" evidence="12">
    <location>
        <begin position="729"/>
        <end position="763"/>
    </location>
</feature>
<dbReference type="InterPro" id="IPR002318">
    <property type="entry name" value="Ala-tRNA-lgiase_IIc"/>
</dbReference>
<keyword evidence="5 11" id="KW-0067">ATP-binding</keyword>
<proteinExistence type="inferred from homology"/>
<comment type="cofactor">
    <cofactor evidence="11">
        <name>Zn(2+)</name>
        <dbReference type="ChEBI" id="CHEBI:29105"/>
    </cofactor>
    <text evidence="11">Binds 1 zinc ion per subunit.</text>
</comment>
<dbReference type="Gene3D" id="3.30.54.20">
    <property type="match status" value="1"/>
</dbReference>
<dbReference type="InterPro" id="IPR018162">
    <property type="entry name" value="Ala-tRNA-ligase_IIc_anticod-bd"/>
</dbReference>
<keyword evidence="6 11" id="KW-0694">RNA-binding</keyword>
<dbReference type="Gene3D" id="2.40.30.130">
    <property type="match status" value="1"/>
</dbReference>
<dbReference type="CDD" id="cd00673">
    <property type="entry name" value="AlaRS_core"/>
    <property type="match status" value="1"/>
</dbReference>
<evidence type="ECO:0000256" key="3">
    <source>
        <dbReference type="ARBA" id="ARBA00022598"/>
    </source>
</evidence>
<comment type="subcellular location">
    <subcellularLocation>
        <location evidence="11">Cytoplasm</location>
    </subcellularLocation>
</comment>
<dbReference type="HAMAP" id="MF_00036_B">
    <property type="entry name" value="Ala_tRNA_synth_B"/>
    <property type="match status" value="1"/>
</dbReference>
<feature type="binding site" evidence="11">
    <location>
        <position position="572"/>
    </location>
    <ligand>
        <name>Zn(2+)</name>
        <dbReference type="ChEBI" id="CHEBI:29105"/>
    </ligand>
</feature>
<feature type="binding site" evidence="11">
    <location>
        <position position="674"/>
    </location>
    <ligand>
        <name>Zn(2+)</name>
        <dbReference type="ChEBI" id="CHEBI:29105"/>
    </ligand>
</feature>
<dbReference type="InterPro" id="IPR023033">
    <property type="entry name" value="Ala_tRNA_ligase_euk/bac"/>
</dbReference>
<dbReference type="InterPro" id="IPR050058">
    <property type="entry name" value="Ala-tRNA_ligase"/>
</dbReference>
<evidence type="ECO:0000256" key="11">
    <source>
        <dbReference type="HAMAP-Rule" id="MF_00036"/>
    </source>
</evidence>
<dbReference type="PANTHER" id="PTHR11777:SF9">
    <property type="entry name" value="ALANINE--TRNA LIGASE, CYTOPLASMIC"/>
    <property type="match status" value="1"/>
</dbReference>
<dbReference type="SUPFAM" id="SSF50447">
    <property type="entry name" value="Translation proteins"/>
    <property type="match status" value="1"/>
</dbReference>
<evidence type="ECO:0000256" key="7">
    <source>
        <dbReference type="ARBA" id="ARBA00022917"/>
    </source>
</evidence>
<dbReference type="SUPFAM" id="SSF55186">
    <property type="entry name" value="ThrRS/AlaRS common domain"/>
    <property type="match status" value="1"/>
</dbReference>
<evidence type="ECO:0000256" key="9">
    <source>
        <dbReference type="ARBA" id="ARBA00024779"/>
    </source>
</evidence>